<keyword evidence="3" id="KW-1185">Reference proteome</keyword>
<dbReference type="GeneID" id="62237511"/>
<organism evidence="2 3">
    <name type="scientific">Botrytis deweyae</name>
    <dbReference type="NCBI Taxonomy" id="2478750"/>
    <lineage>
        <taxon>Eukaryota</taxon>
        <taxon>Fungi</taxon>
        <taxon>Dikarya</taxon>
        <taxon>Ascomycota</taxon>
        <taxon>Pezizomycotina</taxon>
        <taxon>Leotiomycetes</taxon>
        <taxon>Helotiales</taxon>
        <taxon>Sclerotiniaceae</taxon>
        <taxon>Botrytis</taxon>
    </lineage>
</organism>
<name>A0ABQ7I7K6_9HELO</name>
<evidence type="ECO:0000256" key="1">
    <source>
        <dbReference type="SAM" id="Phobius"/>
    </source>
</evidence>
<reference evidence="2 3" key="1">
    <citation type="journal article" date="2020" name="Genome Biol. Evol.">
        <title>Comparative genomics of Sclerotiniaceae.</title>
        <authorList>
            <person name="Valero Jimenez C.A."/>
            <person name="Steentjes M."/>
            <person name="Scholten O.E."/>
            <person name="Van Kan J.A.L."/>
        </authorList>
    </citation>
    <scope>NUCLEOTIDE SEQUENCE [LARGE SCALE GENOMIC DNA]</scope>
    <source>
        <strain evidence="2 3">B1</strain>
    </source>
</reference>
<proteinExistence type="predicted"/>
<accession>A0ABQ7I7K6</accession>
<feature type="transmembrane region" description="Helical" evidence="1">
    <location>
        <begin position="49"/>
        <end position="67"/>
    </location>
</feature>
<keyword evidence="1" id="KW-1133">Transmembrane helix</keyword>
<feature type="transmembrane region" description="Helical" evidence="1">
    <location>
        <begin position="108"/>
        <end position="127"/>
    </location>
</feature>
<evidence type="ECO:0000313" key="2">
    <source>
        <dbReference type="EMBL" id="KAF7916155.1"/>
    </source>
</evidence>
<protein>
    <submittedName>
        <fullName evidence="2">Uncharacterized protein</fullName>
    </submittedName>
</protein>
<dbReference type="EMBL" id="RCSX01000040">
    <property type="protein sequence ID" value="KAF7916155.1"/>
    <property type="molecule type" value="Genomic_DNA"/>
</dbReference>
<comment type="caution">
    <text evidence="2">The sequence shown here is derived from an EMBL/GenBank/DDBJ whole genome shotgun (WGS) entry which is preliminary data.</text>
</comment>
<sequence length="128" mass="15009">MPSLPLEFFTTFFSLLISSHRNIHRFYPQFLPQPLLFKSNFLTCPQNPFITNLINASILLLPIILLFRLYKRGFHEKFHDFIVPFAFCIVWGMFIFEGKEELVKTDVVVFTIFPWLVFLGLLVSCICG</sequence>
<feature type="transmembrane region" description="Helical" evidence="1">
    <location>
        <begin position="79"/>
        <end position="96"/>
    </location>
</feature>
<dbReference type="RefSeq" id="XP_038805187.1">
    <property type="nucleotide sequence ID" value="XM_038958362.1"/>
</dbReference>
<gene>
    <name evidence="2" type="ORF">EAE98_010740</name>
</gene>
<keyword evidence="1" id="KW-0812">Transmembrane</keyword>
<evidence type="ECO:0000313" key="3">
    <source>
        <dbReference type="Proteomes" id="UP000783213"/>
    </source>
</evidence>
<dbReference type="Proteomes" id="UP000783213">
    <property type="component" value="Unassembled WGS sequence"/>
</dbReference>
<keyword evidence="1" id="KW-0472">Membrane</keyword>